<keyword evidence="5 11" id="KW-0812">Transmembrane</keyword>
<evidence type="ECO:0000256" key="4">
    <source>
        <dbReference type="ARBA" id="ARBA00022475"/>
    </source>
</evidence>
<evidence type="ECO:0000256" key="2">
    <source>
        <dbReference type="ARBA" id="ARBA00006742"/>
    </source>
</evidence>
<feature type="transmembrane region" description="Helical" evidence="11">
    <location>
        <begin position="6"/>
        <end position="21"/>
    </location>
</feature>
<name>A0A5C1Y9Q8_9MICO</name>
<evidence type="ECO:0000256" key="6">
    <source>
        <dbReference type="ARBA" id="ARBA00022927"/>
    </source>
</evidence>
<dbReference type="NCBIfam" id="TIGR00739">
    <property type="entry name" value="yajC"/>
    <property type="match status" value="1"/>
</dbReference>
<comment type="subcellular location">
    <subcellularLocation>
        <location evidence="1">Cell membrane</location>
        <topology evidence="1">Single-pass membrane protein</topology>
    </subcellularLocation>
</comment>
<dbReference type="KEGG" id="lyk:FLP23_09075"/>
<sequence>MPDITLILLAALLAVMIFFTWRNSRKRKAEAENLQSQIVPGAEVMTQHGIYGTLISIDEDKNEAIIETTPGTQLRVHRQTIARVVDPIEPEPADDEASDDLSDEVVDAEETAAEAVETSEPEFGERVAKPKRASRAKPSETAE</sequence>
<dbReference type="PANTHER" id="PTHR33909:SF1">
    <property type="entry name" value="SEC TRANSLOCON ACCESSORY COMPLEX SUBUNIT YAJC"/>
    <property type="match status" value="1"/>
</dbReference>
<gene>
    <name evidence="12" type="primary">yajC</name>
    <name evidence="12" type="ORF">FLP23_09075</name>
</gene>
<protein>
    <submittedName>
        <fullName evidence="12">Preprotein translocase subunit YajC</fullName>
    </submittedName>
</protein>
<keyword evidence="6" id="KW-0653">Protein transport</keyword>
<evidence type="ECO:0000313" key="13">
    <source>
        <dbReference type="Proteomes" id="UP000322159"/>
    </source>
</evidence>
<evidence type="ECO:0000256" key="8">
    <source>
        <dbReference type="ARBA" id="ARBA00023010"/>
    </source>
</evidence>
<dbReference type="EMBL" id="CP043504">
    <property type="protein sequence ID" value="QEO10148.1"/>
    <property type="molecule type" value="Genomic_DNA"/>
</dbReference>
<reference evidence="12 13" key="1">
    <citation type="submission" date="2019-09" db="EMBL/GenBank/DDBJ databases">
        <title>Genome sequencing of strain KACC 19322.</title>
        <authorList>
            <person name="Heo J."/>
            <person name="Kim S.-J."/>
            <person name="Kim J.-S."/>
            <person name="Hong S.-B."/>
            <person name="Kwon S.-W."/>
        </authorList>
    </citation>
    <scope>NUCLEOTIDE SEQUENCE [LARGE SCALE GENOMIC DNA]</scope>
    <source>
        <strain evidence="12 13">KACC 19322</strain>
    </source>
</reference>
<evidence type="ECO:0000313" key="12">
    <source>
        <dbReference type="EMBL" id="QEO10148.1"/>
    </source>
</evidence>
<keyword evidence="7 11" id="KW-1133">Transmembrane helix</keyword>
<dbReference type="Proteomes" id="UP000322159">
    <property type="component" value="Chromosome"/>
</dbReference>
<dbReference type="PANTHER" id="PTHR33909">
    <property type="entry name" value="SEC TRANSLOCON ACCESSORY COMPLEX SUBUNIT YAJC"/>
    <property type="match status" value="1"/>
</dbReference>
<comment type="similarity">
    <text evidence="2">Belongs to the YajC family.</text>
</comment>
<feature type="compositionally biased region" description="Acidic residues" evidence="10">
    <location>
        <begin position="88"/>
        <end position="122"/>
    </location>
</feature>
<evidence type="ECO:0000256" key="7">
    <source>
        <dbReference type="ARBA" id="ARBA00022989"/>
    </source>
</evidence>
<dbReference type="InterPro" id="IPR003849">
    <property type="entry name" value="Preprotein_translocase_YajC"/>
</dbReference>
<evidence type="ECO:0000256" key="9">
    <source>
        <dbReference type="ARBA" id="ARBA00023136"/>
    </source>
</evidence>
<dbReference type="SMART" id="SM01323">
    <property type="entry name" value="YajC"/>
    <property type="match status" value="1"/>
</dbReference>
<keyword evidence="8" id="KW-0811">Translocation</keyword>
<keyword evidence="3" id="KW-0813">Transport</keyword>
<keyword evidence="9 11" id="KW-0472">Membrane</keyword>
<accession>A0A5C1Y9Q8</accession>
<dbReference type="GO" id="GO:0015031">
    <property type="term" value="P:protein transport"/>
    <property type="evidence" value="ECO:0007669"/>
    <property type="project" value="UniProtKB-KW"/>
</dbReference>
<organism evidence="12 13">
    <name type="scientific">Protaetiibacter larvae</name>
    <dbReference type="NCBI Taxonomy" id="2592654"/>
    <lineage>
        <taxon>Bacteria</taxon>
        <taxon>Bacillati</taxon>
        <taxon>Actinomycetota</taxon>
        <taxon>Actinomycetes</taxon>
        <taxon>Micrococcales</taxon>
        <taxon>Microbacteriaceae</taxon>
        <taxon>Protaetiibacter</taxon>
    </lineage>
</organism>
<dbReference type="AlphaFoldDB" id="A0A5C1Y9Q8"/>
<evidence type="ECO:0000256" key="11">
    <source>
        <dbReference type="SAM" id="Phobius"/>
    </source>
</evidence>
<dbReference type="GO" id="GO:0005886">
    <property type="term" value="C:plasma membrane"/>
    <property type="evidence" value="ECO:0007669"/>
    <property type="project" value="UniProtKB-SubCell"/>
</dbReference>
<feature type="region of interest" description="Disordered" evidence="10">
    <location>
        <begin position="86"/>
        <end position="143"/>
    </location>
</feature>
<dbReference type="Pfam" id="PF02699">
    <property type="entry name" value="YajC"/>
    <property type="match status" value="1"/>
</dbReference>
<dbReference type="OrthoDB" id="3267178at2"/>
<keyword evidence="13" id="KW-1185">Reference proteome</keyword>
<dbReference type="RefSeq" id="WP_149325565.1">
    <property type="nucleotide sequence ID" value="NZ_CP043504.1"/>
</dbReference>
<keyword evidence="4" id="KW-1003">Cell membrane</keyword>
<proteinExistence type="inferred from homology"/>
<evidence type="ECO:0000256" key="10">
    <source>
        <dbReference type="SAM" id="MobiDB-lite"/>
    </source>
</evidence>
<evidence type="ECO:0000256" key="3">
    <source>
        <dbReference type="ARBA" id="ARBA00022448"/>
    </source>
</evidence>
<evidence type="ECO:0000256" key="1">
    <source>
        <dbReference type="ARBA" id="ARBA00004162"/>
    </source>
</evidence>
<evidence type="ECO:0000256" key="5">
    <source>
        <dbReference type="ARBA" id="ARBA00022692"/>
    </source>
</evidence>